<evidence type="ECO:0000313" key="2">
    <source>
        <dbReference type="EMBL" id="SCW07070.1"/>
    </source>
</evidence>
<accession>A0AB74EM53</accession>
<dbReference type="Proteomes" id="UP000182484">
    <property type="component" value="Unassembled WGS sequence"/>
</dbReference>
<dbReference type="InterPro" id="IPR006597">
    <property type="entry name" value="Sel1-like"/>
</dbReference>
<evidence type="ECO:0008006" key="4">
    <source>
        <dbReference type="Google" id="ProtNLM"/>
    </source>
</evidence>
<protein>
    <recommendedName>
        <fullName evidence="4">Sel1 repeat protein</fullName>
    </recommendedName>
</protein>
<dbReference type="AlphaFoldDB" id="A0AB74EM53"/>
<dbReference type="InterPro" id="IPR011990">
    <property type="entry name" value="TPR-like_helical_dom_sf"/>
</dbReference>
<evidence type="ECO:0000313" key="3">
    <source>
        <dbReference type="Proteomes" id="UP000182484"/>
    </source>
</evidence>
<gene>
    <name evidence="2" type="ORF">ESCNG_10055</name>
</gene>
<reference evidence="2 3" key="1">
    <citation type="submission" date="2016-09" db="EMBL/GenBank/DDBJ databases">
        <authorList>
            <person name="Kumanski S."/>
            <person name="Beatrice B."/>
        </authorList>
    </citation>
    <scope>NUCLEOTIDE SEQUENCE [LARGE SCALE GENOMIC DNA]</scope>
    <source>
        <strain evidence="2">Mankind</strain>
    </source>
</reference>
<feature type="region of interest" description="Disordered" evidence="1">
    <location>
        <begin position="194"/>
        <end position="257"/>
    </location>
</feature>
<proteinExistence type="predicted"/>
<organism evidence="2 3">
    <name type="scientific">Neisseria gonorrhoeae</name>
    <dbReference type="NCBI Taxonomy" id="485"/>
    <lineage>
        <taxon>Bacteria</taxon>
        <taxon>Pseudomonadati</taxon>
        <taxon>Pseudomonadota</taxon>
        <taxon>Betaproteobacteria</taxon>
        <taxon>Neisseriales</taxon>
        <taxon>Neisseriaceae</taxon>
        <taxon>Neisseria</taxon>
    </lineage>
</organism>
<dbReference type="EMBL" id="FMTB01000001">
    <property type="protein sequence ID" value="SCW07070.1"/>
    <property type="molecule type" value="Genomic_DNA"/>
</dbReference>
<sequence length="302" mass="34288">MIRQNGKRSDMNNPDLPYRQALERLSQKQYYNFTEVRRLLTEAASADHPAAAFKLAKHLMNADSPHQDREQGMEMLRIAAEQGHPYARYNLAYIQELEGAPPETLIPLYRPLAEAGLPEAQVRLMYLLYASRHFEEALEWAKQAQKTTIPTGNTCSPNTAGTARRRILKRRTCSTAKRRHKACRKHIGNSGCNTVSDKGRKPTRHRPSIICAPPRNKDTFPPTPRLPNSSYLRLPMKPFTGSNRRHRKMTPMPMPHWPTSTCKASIWKETTNLPCIMPKQPPPNAIPKVCGYRATSAATVWA</sequence>
<dbReference type="SMART" id="SM00671">
    <property type="entry name" value="SEL1"/>
    <property type="match status" value="1"/>
</dbReference>
<dbReference type="Gene3D" id="1.25.40.10">
    <property type="entry name" value="Tetratricopeptide repeat domain"/>
    <property type="match status" value="1"/>
</dbReference>
<name>A0AB74EM53_NEIGO</name>
<dbReference type="SUPFAM" id="SSF81901">
    <property type="entry name" value="HCP-like"/>
    <property type="match status" value="1"/>
</dbReference>
<evidence type="ECO:0000256" key="1">
    <source>
        <dbReference type="SAM" id="MobiDB-lite"/>
    </source>
</evidence>
<comment type="caution">
    <text evidence="2">The sequence shown here is derived from an EMBL/GenBank/DDBJ whole genome shotgun (WGS) entry which is preliminary data.</text>
</comment>